<evidence type="ECO:0000313" key="4">
    <source>
        <dbReference type="Proteomes" id="UP000271977"/>
    </source>
</evidence>
<keyword evidence="1" id="KW-1133">Transmembrane helix</keyword>
<dbReference type="Proteomes" id="UP000271977">
    <property type="component" value="Unassembled WGS sequence"/>
</dbReference>
<sequence>MSNHLICFVRRSVFLSAYFFQWLICSSSDRGGVVTVSAMSAKTAENLPSRPIPAFFSSLYTARIDSFKRASCASTCSFVTLLSARRDFVSARTVWFLATAASTAALFSSFTSFLESSAVANLLVTSASDEALSSAVLASERDFSAGVAFFSASALAAAFSASNFFC</sequence>
<organism evidence="2 5">
    <name type="scientific">Streptococcus mitis</name>
    <dbReference type="NCBI Taxonomy" id="28037"/>
    <lineage>
        <taxon>Bacteria</taxon>
        <taxon>Bacillati</taxon>
        <taxon>Bacillota</taxon>
        <taxon>Bacilli</taxon>
        <taxon>Lactobacillales</taxon>
        <taxon>Streptococcaceae</taxon>
        <taxon>Streptococcus</taxon>
        <taxon>Streptococcus mitis group</taxon>
    </lineage>
</organism>
<dbReference type="Proteomes" id="UP000278653">
    <property type="component" value="Unassembled WGS sequence"/>
</dbReference>
<proteinExistence type="predicted"/>
<feature type="transmembrane region" description="Helical" evidence="1">
    <location>
        <begin position="143"/>
        <end position="165"/>
    </location>
</feature>
<dbReference type="AlphaFoldDB" id="A0A3R9HSP9"/>
<accession>A0A3R9HSP9</accession>
<evidence type="ECO:0000313" key="5">
    <source>
        <dbReference type="Proteomes" id="UP000278653"/>
    </source>
</evidence>
<evidence type="ECO:0000313" key="3">
    <source>
        <dbReference type="EMBL" id="RSJ88989.1"/>
    </source>
</evidence>
<name>A0A3R9HSP9_STRMT</name>
<dbReference type="EMBL" id="RJPV01000007">
    <property type="protein sequence ID" value="RSJ88989.1"/>
    <property type="molecule type" value="Genomic_DNA"/>
</dbReference>
<reference evidence="4 5" key="1">
    <citation type="submission" date="2018-11" db="EMBL/GenBank/DDBJ databases">
        <title>Species Designations Belie Phenotypic and Genotypic Heterogeneity in Oral Streptococci.</title>
        <authorList>
            <person name="Velsko I."/>
        </authorList>
    </citation>
    <scope>NUCLEOTIDE SEQUENCE [LARGE SCALE GENOMIC DNA]</scope>
    <source>
        <strain evidence="2 5">BCC15</strain>
        <strain evidence="3 4">BCC30</strain>
    </source>
</reference>
<feature type="transmembrane region" description="Helical" evidence="1">
    <location>
        <begin position="94"/>
        <end position="114"/>
    </location>
</feature>
<evidence type="ECO:0000256" key="1">
    <source>
        <dbReference type="SAM" id="Phobius"/>
    </source>
</evidence>
<keyword evidence="1" id="KW-0812">Transmembrane</keyword>
<dbReference type="EMBL" id="RJNH01000009">
    <property type="protein sequence ID" value="RSI60460.1"/>
    <property type="molecule type" value="Genomic_DNA"/>
</dbReference>
<evidence type="ECO:0000313" key="2">
    <source>
        <dbReference type="EMBL" id="RSI60460.1"/>
    </source>
</evidence>
<comment type="caution">
    <text evidence="2">The sequence shown here is derived from an EMBL/GenBank/DDBJ whole genome shotgun (WGS) entry which is preliminary data.</text>
</comment>
<protein>
    <submittedName>
        <fullName evidence="2">Uncharacterized protein</fullName>
    </submittedName>
</protein>
<keyword evidence="1" id="KW-0472">Membrane</keyword>
<gene>
    <name evidence="3" type="ORF">D8789_08610</name>
    <name evidence="2" type="ORF">D8865_07555</name>
</gene>